<evidence type="ECO:0000256" key="1">
    <source>
        <dbReference type="SAM" id="MobiDB-lite"/>
    </source>
</evidence>
<evidence type="ECO:0000313" key="4">
    <source>
        <dbReference type="Proteomes" id="UP000494365"/>
    </source>
</evidence>
<keyword evidence="2" id="KW-0812">Transmembrane</keyword>
<proteinExistence type="predicted"/>
<feature type="transmembrane region" description="Helical" evidence="2">
    <location>
        <begin position="21"/>
        <end position="40"/>
    </location>
</feature>
<evidence type="ECO:0000313" key="3">
    <source>
        <dbReference type="EMBL" id="CAB3809777.1"/>
    </source>
</evidence>
<dbReference type="EMBL" id="CADIKK010000082">
    <property type="protein sequence ID" value="CAB3809777.1"/>
    <property type="molecule type" value="Genomic_DNA"/>
</dbReference>
<sequence>MIERQESFQSLKPISAIEHGDVIVGKIAAAVLLVAMIIFWPTHVKAHECPEGKHRDSVGYCVSPGADTPPSNEILGPGEQWEYRGNGVWVGMCVQPVGECRGKTYDVQIPGGSIPVGSTDIPPNSGGTEASGGSSGVNAPIPLTEPPPEPPGAPLPDHSCAGSSYVEALETIRRSSLDQCQYFVYMRRFAAPQFFGGGFRGDAREPGTSLDATSRTSGDFILTNDGRGILLNVCSDESSFADHTATGIPSATLINGNSLIDGSPLIIFTTQGANPLVPGSPDIDTRLDLQVSENSESLTLSGTLRGDPFPSGEVFVVDTKGKTNLVTSYTTPLDSVSGPFIWLPGNRDMQLRAFNVTIPKGLGGLCGRTTFPNDARSRAATRRIDPRKAAISPFK</sequence>
<organism evidence="3 4">
    <name type="scientific">Paraburkholderia ultramafica</name>
    <dbReference type="NCBI Taxonomy" id="1544867"/>
    <lineage>
        <taxon>Bacteria</taxon>
        <taxon>Pseudomonadati</taxon>
        <taxon>Pseudomonadota</taxon>
        <taxon>Betaproteobacteria</taxon>
        <taxon>Burkholderiales</taxon>
        <taxon>Burkholderiaceae</taxon>
        <taxon>Paraburkholderia</taxon>
    </lineage>
</organism>
<evidence type="ECO:0000256" key="2">
    <source>
        <dbReference type="SAM" id="Phobius"/>
    </source>
</evidence>
<gene>
    <name evidence="3" type="ORF">LMG28614_07129</name>
</gene>
<keyword evidence="2" id="KW-0472">Membrane</keyword>
<feature type="region of interest" description="Disordered" evidence="1">
    <location>
        <begin position="111"/>
        <end position="159"/>
    </location>
</feature>
<accession>A0A6S7BRC9</accession>
<protein>
    <submittedName>
        <fullName evidence="3">Uncharacterized protein</fullName>
    </submittedName>
</protein>
<feature type="compositionally biased region" description="Pro residues" evidence="1">
    <location>
        <begin position="143"/>
        <end position="154"/>
    </location>
</feature>
<dbReference type="Proteomes" id="UP000494365">
    <property type="component" value="Unassembled WGS sequence"/>
</dbReference>
<keyword evidence="2" id="KW-1133">Transmembrane helix</keyword>
<dbReference type="AlphaFoldDB" id="A0A6S7BRC9"/>
<reference evidence="3 4" key="1">
    <citation type="submission" date="2020-04" db="EMBL/GenBank/DDBJ databases">
        <authorList>
            <person name="De Canck E."/>
        </authorList>
    </citation>
    <scope>NUCLEOTIDE SEQUENCE [LARGE SCALE GENOMIC DNA]</scope>
    <source>
        <strain evidence="3 4">LMG 28614</strain>
    </source>
</reference>
<keyword evidence="4" id="KW-1185">Reference proteome</keyword>
<name>A0A6S7BRC9_9BURK</name>